<dbReference type="Proteomes" id="UP000694941">
    <property type="component" value="Unplaced"/>
</dbReference>
<feature type="region of interest" description="Disordered" evidence="3">
    <location>
        <begin position="202"/>
        <end position="255"/>
    </location>
</feature>
<dbReference type="InterPro" id="IPR002164">
    <property type="entry name" value="NAP_family"/>
</dbReference>
<sequence length="255" mass="29743">MGQICEILKNKLLLIQDDVKGIPDFWLTTFKNVEIIAEMIQEHDEPILKNLMDVKVKLSQSNPMGFTLEFHFKPNEYFNNSVLTKEYEMRCMPEDDDPFSFEGPEIIKCKGCTIDWKKGKNVTMKAIKKKQKHKSRGSVRTVTKTVQNDSFFNFFNPPIVPADEEQMDEDTQVLLAADFEIGHFIRERIVPKGILYFTGEALQDADFDEEEEGEEEEDEDEEKDDDDDEDDPDYNPQTDRASKRRQEQPPECKQQ</sequence>
<evidence type="ECO:0000313" key="4">
    <source>
        <dbReference type="Proteomes" id="UP000694941"/>
    </source>
</evidence>
<evidence type="ECO:0000313" key="5">
    <source>
        <dbReference type="RefSeq" id="XP_013790708.1"/>
    </source>
</evidence>
<proteinExistence type="inferred from homology"/>
<dbReference type="Gene3D" id="3.30.1120.90">
    <property type="entry name" value="Nucleosome assembly protein"/>
    <property type="match status" value="1"/>
</dbReference>
<feature type="compositionally biased region" description="Acidic residues" evidence="3">
    <location>
        <begin position="203"/>
        <end position="233"/>
    </location>
</feature>
<reference evidence="5" key="1">
    <citation type="submission" date="2025-08" db="UniProtKB">
        <authorList>
            <consortium name="RefSeq"/>
        </authorList>
    </citation>
    <scope>IDENTIFICATION</scope>
    <source>
        <tissue evidence="5">Muscle</tissue>
    </source>
</reference>
<dbReference type="PANTHER" id="PTHR11875">
    <property type="entry name" value="TESTIS-SPECIFIC Y-ENCODED PROTEIN"/>
    <property type="match status" value="1"/>
</dbReference>
<dbReference type="InterPro" id="IPR037231">
    <property type="entry name" value="NAP-like_sf"/>
</dbReference>
<evidence type="ECO:0000256" key="1">
    <source>
        <dbReference type="ARBA" id="ARBA00009947"/>
    </source>
</evidence>
<evidence type="ECO:0000256" key="3">
    <source>
        <dbReference type="SAM" id="MobiDB-lite"/>
    </source>
</evidence>
<comment type="similarity">
    <text evidence="1 2">Belongs to the nucleosome assembly protein (NAP) family.</text>
</comment>
<dbReference type="Pfam" id="PF00956">
    <property type="entry name" value="NAP"/>
    <property type="match status" value="1"/>
</dbReference>
<protein>
    <submittedName>
        <fullName evidence="5">Nucleosome assembly protein 1-like 1</fullName>
    </submittedName>
</protein>
<accession>A0ABM1BXS6</accession>
<dbReference type="GeneID" id="106474565"/>
<organism evidence="4 5">
    <name type="scientific">Limulus polyphemus</name>
    <name type="common">Atlantic horseshoe crab</name>
    <dbReference type="NCBI Taxonomy" id="6850"/>
    <lineage>
        <taxon>Eukaryota</taxon>
        <taxon>Metazoa</taxon>
        <taxon>Ecdysozoa</taxon>
        <taxon>Arthropoda</taxon>
        <taxon>Chelicerata</taxon>
        <taxon>Merostomata</taxon>
        <taxon>Xiphosura</taxon>
        <taxon>Limulidae</taxon>
        <taxon>Limulus</taxon>
    </lineage>
</organism>
<dbReference type="SUPFAM" id="SSF143113">
    <property type="entry name" value="NAP-like"/>
    <property type="match status" value="1"/>
</dbReference>
<name>A0ABM1BXS6_LIMPO</name>
<keyword evidence="4" id="KW-1185">Reference proteome</keyword>
<evidence type="ECO:0000256" key="2">
    <source>
        <dbReference type="RuleBase" id="RU003876"/>
    </source>
</evidence>
<gene>
    <name evidence="5" type="primary">LOC106474565</name>
</gene>
<dbReference type="RefSeq" id="XP_013790708.1">
    <property type="nucleotide sequence ID" value="XM_013935254.1"/>
</dbReference>
<feature type="compositionally biased region" description="Basic and acidic residues" evidence="3">
    <location>
        <begin position="240"/>
        <end position="255"/>
    </location>
</feature>